<keyword evidence="14" id="KW-0443">Lipid metabolism</keyword>
<evidence type="ECO:0000256" key="11">
    <source>
        <dbReference type="ARBA" id="ARBA00022692"/>
    </source>
</evidence>
<evidence type="ECO:0000256" key="6">
    <source>
        <dbReference type="ARBA" id="ARBA00012487"/>
    </source>
</evidence>
<evidence type="ECO:0000256" key="2">
    <source>
        <dbReference type="ARBA" id="ARBA00004651"/>
    </source>
</evidence>
<dbReference type="Proteomes" id="UP000422989">
    <property type="component" value="Chromosome"/>
</dbReference>
<evidence type="ECO:0000256" key="18">
    <source>
        <dbReference type="RuleBase" id="RU003938"/>
    </source>
</evidence>
<dbReference type="PANTHER" id="PTHR46382:SF1">
    <property type="entry name" value="PHOSPHATIDATE CYTIDYLYLTRANSFERASE"/>
    <property type="match status" value="1"/>
</dbReference>
<feature type="transmembrane region" description="Helical" evidence="20">
    <location>
        <begin position="233"/>
        <end position="253"/>
    </location>
</feature>
<feature type="transmembrane region" description="Helical" evidence="20">
    <location>
        <begin position="112"/>
        <end position="129"/>
    </location>
</feature>
<keyword evidence="22" id="KW-1185">Reference proteome</keyword>
<evidence type="ECO:0000256" key="15">
    <source>
        <dbReference type="ARBA" id="ARBA00023136"/>
    </source>
</evidence>
<dbReference type="EC" id="2.7.7.41" evidence="6 18"/>
<dbReference type="GO" id="GO:0005886">
    <property type="term" value="C:plasma membrane"/>
    <property type="evidence" value="ECO:0007669"/>
    <property type="project" value="UniProtKB-SubCell"/>
</dbReference>
<keyword evidence="10 18" id="KW-0808">Transferase</keyword>
<organism evidence="21 22">
    <name type="scientific">Microbacterium oryzae</name>
    <dbReference type="NCBI Taxonomy" id="743009"/>
    <lineage>
        <taxon>Bacteria</taxon>
        <taxon>Bacillati</taxon>
        <taxon>Actinomycetota</taxon>
        <taxon>Actinomycetes</taxon>
        <taxon>Micrococcales</taxon>
        <taxon>Microbacteriaceae</taxon>
        <taxon>Microbacterium</taxon>
    </lineage>
</organism>
<evidence type="ECO:0000313" key="22">
    <source>
        <dbReference type="Proteomes" id="UP000422989"/>
    </source>
</evidence>
<comment type="subcellular location">
    <subcellularLocation>
        <location evidence="2">Cell membrane</location>
        <topology evidence="2">Multi-pass membrane protein</topology>
    </subcellularLocation>
</comment>
<feature type="transmembrane region" description="Helical" evidence="20">
    <location>
        <begin position="197"/>
        <end position="221"/>
    </location>
</feature>
<accession>A0A6I6E567</accession>
<dbReference type="GO" id="GO:0016024">
    <property type="term" value="P:CDP-diacylglycerol biosynthetic process"/>
    <property type="evidence" value="ECO:0007669"/>
    <property type="project" value="UniProtKB-UniPathway"/>
</dbReference>
<keyword evidence="11 18" id="KW-0812">Transmembrane</keyword>
<feature type="transmembrane region" description="Helical" evidence="20">
    <location>
        <begin position="83"/>
        <end position="100"/>
    </location>
</feature>
<gene>
    <name evidence="21" type="ORF">D7D94_04115</name>
</gene>
<evidence type="ECO:0000256" key="14">
    <source>
        <dbReference type="ARBA" id="ARBA00023098"/>
    </source>
</evidence>
<keyword evidence="8" id="KW-1003">Cell membrane</keyword>
<keyword evidence="12 18" id="KW-0548">Nucleotidyltransferase</keyword>
<evidence type="ECO:0000256" key="5">
    <source>
        <dbReference type="ARBA" id="ARBA00010185"/>
    </source>
</evidence>
<dbReference type="AlphaFoldDB" id="A0A6I6E567"/>
<evidence type="ECO:0000256" key="12">
    <source>
        <dbReference type="ARBA" id="ARBA00022695"/>
    </source>
</evidence>
<feature type="transmembrane region" description="Helical" evidence="20">
    <location>
        <begin position="259"/>
        <end position="277"/>
    </location>
</feature>
<evidence type="ECO:0000256" key="9">
    <source>
        <dbReference type="ARBA" id="ARBA00022516"/>
    </source>
</evidence>
<evidence type="ECO:0000256" key="19">
    <source>
        <dbReference type="SAM" id="MobiDB-lite"/>
    </source>
</evidence>
<evidence type="ECO:0000256" key="3">
    <source>
        <dbReference type="ARBA" id="ARBA00005119"/>
    </source>
</evidence>
<evidence type="ECO:0000256" key="17">
    <source>
        <dbReference type="ARBA" id="ARBA00023264"/>
    </source>
</evidence>
<comment type="catalytic activity">
    <reaction evidence="1 18">
        <text>a 1,2-diacyl-sn-glycero-3-phosphate + CTP + H(+) = a CDP-1,2-diacyl-sn-glycerol + diphosphate</text>
        <dbReference type="Rhea" id="RHEA:16229"/>
        <dbReference type="ChEBI" id="CHEBI:15378"/>
        <dbReference type="ChEBI" id="CHEBI:33019"/>
        <dbReference type="ChEBI" id="CHEBI:37563"/>
        <dbReference type="ChEBI" id="CHEBI:58332"/>
        <dbReference type="ChEBI" id="CHEBI:58608"/>
        <dbReference type="EC" id="2.7.7.41"/>
    </reaction>
</comment>
<evidence type="ECO:0000256" key="10">
    <source>
        <dbReference type="ARBA" id="ARBA00022679"/>
    </source>
</evidence>
<keyword evidence="17" id="KW-1208">Phospholipid metabolism</keyword>
<comment type="pathway">
    <text evidence="3 18">Phospholipid metabolism; CDP-diacylglycerol biosynthesis; CDP-diacylglycerol from sn-glycerol 3-phosphate: step 3/3.</text>
</comment>
<evidence type="ECO:0000256" key="1">
    <source>
        <dbReference type="ARBA" id="ARBA00001698"/>
    </source>
</evidence>
<evidence type="ECO:0000256" key="20">
    <source>
        <dbReference type="SAM" id="Phobius"/>
    </source>
</evidence>
<feature type="transmembrane region" description="Helical" evidence="20">
    <location>
        <begin position="135"/>
        <end position="152"/>
    </location>
</feature>
<dbReference type="UniPathway" id="UPA00557">
    <property type="reaction ID" value="UER00614"/>
</dbReference>
<evidence type="ECO:0000256" key="7">
    <source>
        <dbReference type="ARBA" id="ARBA00019373"/>
    </source>
</evidence>
<sequence>MTDVPEPEETPSSEPRAEQGSFQERVSAARGEFEHQVAYAREKFEQRNQRLKQRTGRDLIAAVLIGVAAGAVLLVSLLVVKTLFVLVALLVSVLGVHELWRALRRGGRRVDLAPQLIAVVLLLSAGYFADSWLHAVSLFVSLTIIVVWRLMAQMMAEDGRPHREVLADVVVGAFVPLYVPLLASLALVLLRAEDGEWWVLAFLIVAVVADTAAYASGLAFGKHPMAPRISPKKTWEGFAGAALAAVVAGALLAQFMLEIPWWTGLIFGAVILCTATAGDLGESMIKRDLGIKDMSSMLPGHGGVLDRLDSMLPSAVAALALHLLLTPLAVS</sequence>
<dbReference type="EMBL" id="CP032550">
    <property type="protein sequence ID" value="QGU26941.1"/>
    <property type="molecule type" value="Genomic_DNA"/>
</dbReference>
<evidence type="ECO:0000256" key="13">
    <source>
        <dbReference type="ARBA" id="ARBA00022989"/>
    </source>
</evidence>
<dbReference type="InterPro" id="IPR000374">
    <property type="entry name" value="PC_trans"/>
</dbReference>
<feature type="region of interest" description="Disordered" evidence="19">
    <location>
        <begin position="1"/>
        <end position="22"/>
    </location>
</feature>
<evidence type="ECO:0000256" key="4">
    <source>
        <dbReference type="ARBA" id="ARBA00005189"/>
    </source>
</evidence>
<protein>
    <recommendedName>
        <fullName evidence="7 18">Phosphatidate cytidylyltransferase</fullName>
        <ecNumber evidence="6 18">2.7.7.41</ecNumber>
    </recommendedName>
</protein>
<dbReference type="OrthoDB" id="9799199at2"/>
<dbReference type="GO" id="GO:0004605">
    <property type="term" value="F:phosphatidate cytidylyltransferase activity"/>
    <property type="evidence" value="ECO:0007669"/>
    <property type="project" value="UniProtKB-EC"/>
</dbReference>
<keyword evidence="15 20" id="KW-0472">Membrane</keyword>
<name>A0A6I6E567_9MICO</name>
<dbReference type="PROSITE" id="PS01315">
    <property type="entry name" value="CDS"/>
    <property type="match status" value="1"/>
</dbReference>
<proteinExistence type="inferred from homology"/>
<comment type="pathway">
    <text evidence="4">Lipid metabolism.</text>
</comment>
<keyword evidence="9" id="KW-0444">Lipid biosynthesis</keyword>
<feature type="compositionally biased region" description="Acidic residues" evidence="19">
    <location>
        <begin position="1"/>
        <end position="11"/>
    </location>
</feature>
<keyword evidence="13 20" id="KW-1133">Transmembrane helix</keyword>
<dbReference type="PANTHER" id="PTHR46382">
    <property type="entry name" value="PHOSPHATIDATE CYTIDYLYLTRANSFERASE"/>
    <property type="match status" value="1"/>
</dbReference>
<evidence type="ECO:0000256" key="16">
    <source>
        <dbReference type="ARBA" id="ARBA00023209"/>
    </source>
</evidence>
<dbReference type="RefSeq" id="WP_156241412.1">
    <property type="nucleotide sequence ID" value="NZ_BAAAZL010000002.1"/>
</dbReference>
<feature type="transmembrane region" description="Helical" evidence="20">
    <location>
        <begin position="164"/>
        <end position="191"/>
    </location>
</feature>
<dbReference type="Pfam" id="PF01148">
    <property type="entry name" value="CTP_transf_1"/>
    <property type="match status" value="1"/>
</dbReference>
<evidence type="ECO:0000256" key="8">
    <source>
        <dbReference type="ARBA" id="ARBA00022475"/>
    </source>
</evidence>
<reference evidence="21 22" key="1">
    <citation type="submission" date="2018-09" db="EMBL/GenBank/DDBJ databases">
        <title>Whole genome sequencing of Microbacterium oryzae strain MB-10T.</title>
        <authorList>
            <person name="Das S.K."/>
        </authorList>
    </citation>
    <scope>NUCLEOTIDE SEQUENCE [LARGE SCALE GENOMIC DNA]</scope>
    <source>
        <strain evidence="21 22">MB-10</strain>
    </source>
</reference>
<evidence type="ECO:0000313" key="21">
    <source>
        <dbReference type="EMBL" id="QGU26941.1"/>
    </source>
</evidence>
<comment type="similarity">
    <text evidence="5 18">Belongs to the CDS family.</text>
</comment>
<dbReference type="KEGG" id="moj:D7D94_04115"/>
<keyword evidence="16" id="KW-0594">Phospholipid biosynthesis</keyword>
<feature type="transmembrane region" description="Helical" evidence="20">
    <location>
        <begin position="59"/>
        <end position="77"/>
    </location>
</feature>